<keyword evidence="3" id="KW-1185">Reference proteome</keyword>
<dbReference type="RefSeq" id="WP_285149527.1">
    <property type="nucleotide sequence ID" value="NZ_JASSOM010000056.1"/>
</dbReference>
<dbReference type="Proteomes" id="UP001223214">
    <property type="component" value="Unassembled WGS sequence"/>
</dbReference>
<dbReference type="EMBL" id="JASSOM010000056">
    <property type="protein sequence ID" value="MDK9364178.1"/>
    <property type="molecule type" value="Genomic_DNA"/>
</dbReference>
<dbReference type="Gene3D" id="6.10.280.90">
    <property type="match status" value="1"/>
</dbReference>
<organism evidence="2 3">
    <name type="scientific">Lelliottia wanjuensis</name>
    <dbReference type="NCBI Taxonomy" id="3050585"/>
    <lineage>
        <taxon>Bacteria</taxon>
        <taxon>Pseudomonadati</taxon>
        <taxon>Pseudomonadota</taxon>
        <taxon>Gammaproteobacteria</taxon>
        <taxon>Enterobacterales</taxon>
        <taxon>Enterobacteriaceae</taxon>
        <taxon>Lelliottia</taxon>
    </lineage>
</organism>
<evidence type="ECO:0000313" key="3">
    <source>
        <dbReference type="Proteomes" id="UP001223214"/>
    </source>
</evidence>
<evidence type="ECO:0000313" key="2">
    <source>
        <dbReference type="EMBL" id="MDK9364178.1"/>
    </source>
</evidence>
<protein>
    <submittedName>
        <fullName evidence="2">Portal protein</fullName>
    </submittedName>
</protein>
<feature type="region of interest" description="Disordered" evidence="1">
    <location>
        <begin position="381"/>
        <end position="402"/>
    </location>
</feature>
<name>A0AAP4D5F3_9ENTR</name>
<gene>
    <name evidence="2" type="ORF">QQF32_13325</name>
</gene>
<reference evidence="2 3" key="1">
    <citation type="submission" date="2023-06" db="EMBL/GenBank/DDBJ databases">
        <title>Identification and characterization of antibiotic-resistant Gram-negative bacteria.</title>
        <authorList>
            <person name="Cho G.-S."/>
            <person name="Lee J."/>
            <person name="Tai E."/>
            <person name="Jeong S."/>
            <person name="Kim I."/>
            <person name="Kim B.-E."/>
            <person name="Jeong M.-I."/>
            <person name="Oh K.-K."/>
            <person name="Franz C.M.A.P."/>
        </authorList>
    </citation>
    <scope>NUCLEOTIDE SEQUENCE [LARGE SCALE GENOMIC DNA]</scope>
    <source>
        <strain evidence="2 3">V106_12</strain>
    </source>
</reference>
<proteinExistence type="predicted"/>
<evidence type="ECO:0000256" key="1">
    <source>
        <dbReference type="SAM" id="MobiDB-lite"/>
    </source>
</evidence>
<dbReference type="Pfam" id="PF16510">
    <property type="entry name" value="P22_portal"/>
    <property type="match status" value="1"/>
</dbReference>
<comment type="caution">
    <text evidence="2">The sequence shown here is derived from an EMBL/GenBank/DDBJ whole genome shotgun (WGS) entry which is preliminary data.</text>
</comment>
<dbReference type="InterPro" id="IPR032427">
    <property type="entry name" value="P22_portal"/>
</dbReference>
<dbReference type="AlphaFoldDB" id="A0AAP4D5F3"/>
<accession>A0AAP4D5F3</accession>
<sequence>MKDKKKFHEIALKRFDAAYTPQTGIRESIRMAIRFARKNGAQWEGRTAAGWSPKETMKERPMLEVNRCINSVERITAEGKNSRISVKFRPADNDASEKLAESLNGKFRADFNGCEGEEASDTAYEDGVAGGMGCVRLCTVPEDDDEDPEGQERKRIATEYVPESYGVVWFDPAAKRYDKSDGFFAFENFSMSPDTYKEKYKKDPADLTKGTGIQFDWFSADLVYVARYYERRLDAVNLITYENALTGHTAVYDEDHIEKVADELARVGYHKVSEAVKKRYRIYCSVIDGDGILEEPVLLPGTLIPLVPYYGKRFYSEGKEQVEGFTQKAMDAQVMLNVGVSMLAKEAIEANSGQLAVNEKFIRGFEHIWGNPSDKAFLPTHDAPAAPSGAGPQKDAPPPVMQLQPTTLSQAISQLIATANDALMQLTGNAVSEQPVPGGVSGKTINAMTGRTDQQDYNFIDNLKKSTRHLGRVWLSMSRDLYGSDHVVRIVKPNGDDELITLSEEVMDSKTGEFIGLNDISQGKYDVTVSIGPAFATARQQAIESLTAILKDLPLSQEVQQELAMSIIDMIAGGEGLDNVKRVIDNQLLLSGLREPETPEEQKKLQAYQQQQQQAAQNNPTNILAQSQAMKARADMFKSVSQLIDSGVNVFDTEADIQLKGSQMLKNMSDIDYTRAQTASSILGMLNSQQESLINTQLHFLGGMNDGR</sequence>